<dbReference type="RefSeq" id="WP_132621030.1">
    <property type="nucleotide sequence ID" value="NZ_SMKQ01000211.1"/>
</dbReference>
<protein>
    <recommendedName>
        <fullName evidence="5">Lipoprotein</fullName>
    </recommendedName>
</protein>
<evidence type="ECO:0000256" key="1">
    <source>
        <dbReference type="SAM" id="MobiDB-lite"/>
    </source>
</evidence>
<feature type="chain" id="PRO_5020326953" description="Lipoprotein" evidence="2">
    <location>
        <begin position="28"/>
        <end position="90"/>
    </location>
</feature>
<dbReference type="AlphaFoldDB" id="A0A4R4XVN2"/>
<accession>A0A4R4XVN2</accession>
<dbReference type="Proteomes" id="UP000295302">
    <property type="component" value="Unassembled WGS sequence"/>
</dbReference>
<feature type="region of interest" description="Disordered" evidence="1">
    <location>
        <begin position="69"/>
        <end position="90"/>
    </location>
</feature>
<evidence type="ECO:0008006" key="5">
    <source>
        <dbReference type="Google" id="ProtNLM"/>
    </source>
</evidence>
<sequence>MTRSLIAAGGALLTAAALFGSAGPAAADDEWHDRSHKNSHHCGLWISDDRSFDFITKDGIFTGKRDSDACKDGWKHTHHDDDKKWDWHDD</sequence>
<dbReference type="OrthoDB" id="3541891at2"/>
<name>A0A4R4XVN2_9ACTN</name>
<evidence type="ECO:0000313" key="4">
    <source>
        <dbReference type="Proteomes" id="UP000295302"/>
    </source>
</evidence>
<organism evidence="3 4">
    <name type="scientific">Nonomuraea terrae</name>
    <dbReference type="NCBI Taxonomy" id="2530383"/>
    <lineage>
        <taxon>Bacteria</taxon>
        <taxon>Bacillati</taxon>
        <taxon>Actinomycetota</taxon>
        <taxon>Actinomycetes</taxon>
        <taxon>Streptosporangiales</taxon>
        <taxon>Streptosporangiaceae</taxon>
        <taxon>Nonomuraea</taxon>
    </lineage>
</organism>
<keyword evidence="2" id="KW-0732">Signal</keyword>
<comment type="caution">
    <text evidence="3">The sequence shown here is derived from an EMBL/GenBank/DDBJ whole genome shotgun (WGS) entry which is preliminary data.</text>
</comment>
<dbReference type="EMBL" id="SMKQ01000211">
    <property type="protein sequence ID" value="TDD35788.1"/>
    <property type="molecule type" value="Genomic_DNA"/>
</dbReference>
<proteinExistence type="predicted"/>
<evidence type="ECO:0000256" key="2">
    <source>
        <dbReference type="SAM" id="SignalP"/>
    </source>
</evidence>
<reference evidence="3 4" key="1">
    <citation type="submission" date="2019-03" db="EMBL/GenBank/DDBJ databases">
        <title>Draft genome sequences of novel Actinobacteria.</title>
        <authorList>
            <person name="Sahin N."/>
            <person name="Ay H."/>
            <person name="Saygin H."/>
        </authorList>
    </citation>
    <scope>NUCLEOTIDE SEQUENCE [LARGE SCALE GENOMIC DNA]</scope>
    <source>
        <strain evidence="3 4">CH32</strain>
    </source>
</reference>
<evidence type="ECO:0000313" key="3">
    <source>
        <dbReference type="EMBL" id="TDD35788.1"/>
    </source>
</evidence>
<gene>
    <name evidence="3" type="ORF">E1286_39075</name>
</gene>
<feature type="signal peptide" evidence="2">
    <location>
        <begin position="1"/>
        <end position="27"/>
    </location>
</feature>
<keyword evidence="4" id="KW-1185">Reference proteome</keyword>